<evidence type="ECO:0000313" key="7">
    <source>
        <dbReference type="Proteomes" id="UP000034601"/>
    </source>
</evidence>
<accession>A0A0G0U257</accession>
<evidence type="ECO:0000313" key="6">
    <source>
        <dbReference type="EMBL" id="KKR83169.1"/>
    </source>
</evidence>
<dbReference type="PANTHER" id="PTHR11228:SF7">
    <property type="entry name" value="PQQA PEPTIDE CYCLASE"/>
    <property type="match status" value="1"/>
</dbReference>
<dbReference type="Proteomes" id="UP000034601">
    <property type="component" value="Unassembled WGS sequence"/>
</dbReference>
<dbReference type="InterPro" id="IPR058240">
    <property type="entry name" value="rSAM_sf"/>
</dbReference>
<dbReference type="Gene3D" id="3.20.20.70">
    <property type="entry name" value="Aldolase class I"/>
    <property type="match status" value="1"/>
</dbReference>
<evidence type="ECO:0000256" key="1">
    <source>
        <dbReference type="ARBA" id="ARBA00022691"/>
    </source>
</evidence>
<dbReference type="AlphaFoldDB" id="A0A0G0U257"/>
<dbReference type="PANTHER" id="PTHR11228">
    <property type="entry name" value="RADICAL SAM DOMAIN PROTEIN"/>
    <property type="match status" value="1"/>
</dbReference>
<feature type="domain" description="Radical SAM core" evidence="5">
    <location>
        <begin position="54"/>
        <end position="166"/>
    </location>
</feature>
<name>A0A0G0U257_9BACT</name>
<dbReference type="SUPFAM" id="SSF102114">
    <property type="entry name" value="Radical SAM enzymes"/>
    <property type="match status" value="1"/>
</dbReference>
<dbReference type="Pfam" id="PF04055">
    <property type="entry name" value="Radical_SAM"/>
    <property type="match status" value="1"/>
</dbReference>
<keyword evidence="1" id="KW-0949">S-adenosyl-L-methionine</keyword>
<dbReference type="InterPro" id="IPR050377">
    <property type="entry name" value="Radical_SAM_PqqE_MftC-like"/>
</dbReference>
<evidence type="ECO:0000256" key="4">
    <source>
        <dbReference type="ARBA" id="ARBA00023014"/>
    </source>
</evidence>
<proteinExistence type="predicted"/>
<comment type="caution">
    <text evidence="6">The sequence shown here is derived from an EMBL/GenBank/DDBJ whole genome shotgun (WGS) entry which is preliminary data.</text>
</comment>
<evidence type="ECO:0000256" key="2">
    <source>
        <dbReference type="ARBA" id="ARBA00022723"/>
    </source>
</evidence>
<reference evidence="6 7" key="1">
    <citation type="journal article" date="2015" name="Nature">
        <title>rRNA introns, odd ribosomes, and small enigmatic genomes across a large radiation of phyla.</title>
        <authorList>
            <person name="Brown C.T."/>
            <person name="Hug L.A."/>
            <person name="Thomas B.C."/>
            <person name="Sharon I."/>
            <person name="Castelle C.J."/>
            <person name="Singh A."/>
            <person name="Wilkins M.J."/>
            <person name="Williams K.H."/>
            <person name="Banfield J.F."/>
        </authorList>
    </citation>
    <scope>NUCLEOTIDE SEQUENCE [LARGE SCALE GENOMIC DNA]</scope>
</reference>
<gene>
    <name evidence="6" type="ORF">UU29_C0007G0039</name>
</gene>
<dbReference type="NCBIfam" id="TIGR04085">
    <property type="entry name" value="rSAM_more_4Fe4S"/>
    <property type="match status" value="1"/>
</dbReference>
<keyword evidence="2" id="KW-0479">Metal-binding</keyword>
<evidence type="ECO:0000259" key="5">
    <source>
        <dbReference type="Pfam" id="PF04055"/>
    </source>
</evidence>
<organism evidence="6 7">
    <name type="scientific">Candidatus Daviesbacteria bacterium GW2011_GWA2_40_9</name>
    <dbReference type="NCBI Taxonomy" id="1618424"/>
    <lineage>
        <taxon>Bacteria</taxon>
        <taxon>Candidatus Daviesiibacteriota</taxon>
    </lineage>
</organism>
<keyword evidence="3" id="KW-0408">Iron</keyword>
<dbReference type="EMBL" id="LCAB01000007">
    <property type="protein sequence ID" value="KKR83169.1"/>
    <property type="molecule type" value="Genomic_DNA"/>
</dbReference>
<dbReference type="CDD" id="cd01335">
    <property type="entry name" value="Radical_SAM"/>
    <property type="match status" value="1"/>
</dbReference>
<dbReference type="GO" id="GO:0046872">
    <property type="term" value="F:metal ion binding"/>
    <property type="evidence" value="ECO:0007669"/>
    <property type="project" value="UniProtKB-KW"/>
</dbReference>
<dbReference type="InterPro" id="IPR007197">
    <property type="entry name" value="rSAM"/>
</dbReference>
<protein>
    <submittedName>
        <fullName evidence="6">Radical SAM domain protein</fullName>
    </submittedName>
</protein>
<dbReference type="InterPro" id="IPR023885">
    <property type="entry name" value="4Fe4S-binding_SPASM_dom"/>
</dbReference>
<dbReference type="InterPro" id="IPR013785">
    <property type="entry name" value="Aldolase_TIM"/>
</dbReference>
<evidence type="ECO:0000256" key="3">
    <source>
        <dbReference type="ARBA" id="ARBA00023004"/>
    </source>
</evidence>
<dbReference type="GO" id="GO:0003824">
    <property type="term" value="F:catalytic activity"/>
    <property type="evidence" value="ECO:0007669"/>
    <property type="project" value="InterPro"/>
</dbReference>
<sequence>MGIENTKVNVDSLPNAPKQIYKTLSAPVTAQWELTDWCNQRCFHCYNYWRNFSVTITGGEPLPFIKKYAESIGLLRDADVDLKVNSNLTLFDREYGHILKDLGITSLLTSVISYNPNTHDRLCCSPGSHKKISDNIRRALDMGFRVSPNMVVSKLNLGDIEGTAKYVKSLGLTSFLATKATAPPNCPDFSQYSLSLEELKIMFNLLKKAEAEYGVSVDSLEPYPMCHFQDHDQLKAFGQRVCGAGKSICTIGFDGAVRPCSHADQVSGIISDQNSFKELWLKLRPWRTDEYLPEECSKCSIRNVCYGGCRVEACVVNGDLKSRNPYCDPENIPNINSLELTWKNDDVKFNPGSAFQFNPHLKYRGEEFGGILFLSPKAWVGVNEYILTFYKKRKDSPFVVKDLSDDIGVERGSLVETMHLLYKKNIIEERR</sequence>
<dbReference type="GO" id="GO:0051536">
    <property type="term" value="F:iron-sulfur cluster binding"/>
    <property type="evidence" value="ECO:0007669"/>
    <property type="project" value="UniProtKB-KW"/>
</dbReference>
<keyword evidence="4" id="KW-0411">Iron-sulfur</keyword>